<feature type="compositionally biased region" description="Basic and acidic residues" evidence="1">
    <location>
        <begin position="18"/>
        <end position="31"/>
    </location>
</feature>
<feature type="region of interest" description="Disordered" evidence="1">
    <location>
        <begin position="670"/>
        <end position="752"/>
    </location>
</feature>
<reference evidence="3" key="1">
    <citation type="submission" date="2021-01" db="EMBL/GenBank/DDBJ databases">
        <authorList>
            <person name="Corre E."/>
            <person name="Pelletier E."/>
            <person name="Niang G."/>
            <person name="Scheremetjew M."/>
            <person name="Finn R."/>
            <person name="Kale V."/>
            <person name="Holt S."/>
            <person name="Cochrane G."/>
            <person name="Meng A."/>
            <person name="Brown T."/>
            <person name="Cohen L."/>
        </authorList>
    </citation>
    <scope>NUCLEOTIDE SEQUENCE</scope>
    <source>
        <strain evidence="3">CCAC1681</strain>
    </source>
</reference>
<organism evidence="3">
    <name type="scientific">Micromonas pusilla</name>
    <name type="common">Picoplanktonic green alga</name>
    <name type="synonym">Chromulina pusilla</name>
    <dbReference type="NCBI Taxonomy" id="38833"/>
    <lineage>
        <taxon>Eukaryota</taxon>
        <taxon>Viridiplantae</taxon>
        <taxon>Chlorophyta</taxon>
        <taxon>Mamiellophyceae</taxon>
        <taxon>Mamiellales</taxon>
        <taxon>Mamiellaceae</taxon>
        <taxon>Micromonas</taxon>
    </lineage>
</organism>
<feature type="compositionally biased region" description="Low complexity" evidence="1">
    <location>
        <begin position="692"/>
        <end position="706"/>
    </location>
</feature>
<sequence>MDPPSTGLAGMAGADCGSPERDDPRGARDASDSAVGLSDVVAAAPVRSVHQAISCRPEDVRKPARGNSVHRGFAGNADGTTHHGGSHHGYMAFKIQKLAEQNEVVAGRATTLRGEGDPSLLNDARPSERGVFHGVSIHVNGITDPPWIDLKDIMLANGGRFANYYSRVSVTHIVCAGLTAAKLAALKKADRNHPPVVRPAWVTESLKAGKLLPCASFALEGTLEPGQRRIAAFAAPKKAQTYAFADDENADDGGDTESDPDAEDELDAPDVAPTQERDEAKADFGNPKPEARESRERGGEKREASAAVLDQKGEPAPERPGPEKKHAYLRVVFFAVRDHLEALPPGDDDARASARFAATRAASAAAYAALASMIDADASRLVPVSAWEALVVPSASGTGNVDLGLEASRLAEALRAAGVDAGAVPATRVFPAGTRDVGGDDLFASVAVSDDADADGRDPLLDGERRARASGGGPKASREKTPRETRKRVRWSSGVDGDKARGTAGEDGDAVAEKKEKETERAARYARRSSFAAAAAAPETDKIDDETWASLPPEVRDEILGRRSGARRDGVFPKARRLRDPTTGESSGGKNVERTFDAFGAHLGIRSAKRFAGPSVSAAAPAPAEKRAAAKPKKNDAGDDGLPASFSQIDPEVLEAIGEEEARTLRAHYERAAREKTMRARRAGGRARSKGGRSNAVAAAGQKNAASFFAKTKTNPEPDPPRELKNRATRDDGTRRVVAADADADDDDDDEAMVVPSFVDDDREGDDDSAAEIYVSARSDAEVDALAASLETAVHALVAKLCGGDHDSRVLGLETLDAAAEMLGDQACAFVLDDALEWTQRLMLRGLELCGASAAHKTFWKPRFETAKTRVDETVRREHDGAVLVLRK</sequence>
<feature type="compositionally biased region" description="Basic and acidic residues" evidence="1">
    <location>
        <begin position="289"/>
        <end position="304"/>
    </location>
</feature>
<dbReference type="PANTHER" id="PTHR45990:SF1">
    <property type="entry name" value="DNA REPAIR PROTEIN REV1"/>
    <property type="match status" value="1"/>
</dbReference>
<feature type="compositionally biased region" description="Acidic residues" evidence="1">
    <location>
        <begin position="245"/>
        <end position="268"/>
    </location>
</feature>
<feature type="region of interest" description="Disordered" evidence="1">
    <location>
        <begin position="611"/>
        <end position="647"/>
    </location>
</feature>
<dbReference type="InterPro" id="IPR001357">
    <property type="entry name" value="BRCT_dom"/>
</dbReference>
<dbReference type="GO" id="GO:0017125">
    <property type="term" value="F:deoxycytidyl transferase activity"/>
    <property type="evidence" value="ECO:0007669"/>
    <property type="project" value="TreeGrafter"/>
</dbReference>
<feature type="region of interest" description="Disordered" evidence="1">
    <location>
        <begin position="242"/>
        <end position="323"/>
    </location>
</feature>
<evidence type="ECO:0000256" key="1">
    <source>
        <dbReference type="SAM" id="MobiDB-lite"/>
    </source>
</evidence>
<dbReference type="Pfam" id="PF00533">
    <property type="entry name" value="BRCT"/>
    <property type="match status" value="1"/>
</dbReference>
<dbReference type="InterPro" id="IPR036420">
    <property type="entry name" value="BRCT_dom_sf"/>
</dbReference>
<feature type="domain" description="BRCT" evidence="2">
    <location>
        <begin position="127"/>
        <end position="219"/>
    </location>
</feature>
<dbReference type="SMART" id="SM00292">
    <property type="entry name" value="BRCT"/>
    <property type="match status" value="1"/>
</dbReference>
<feature type="compositionally biased region" description="Basic residues" evidence="1">
    <location>
        <begin position="679"/>
        <end position="691"/>
    </location>
</feature>
<dbReference type="CDD" id="cd17719">
    <property type="entry name" value="BRCT_Rev1"/>
    <property type="match status" value="1"/>
</dbReference>
<evidence type="ECO:0000313" key="3">
    <source>
        <dbReference type="EMBL" id="CAD8438419.1"/>
    </source>
</evidence>
<dbReference type="PROSITE" id="PS50172">
    <property type="entry name" value="BRCT"/>
    <property type="match status" value="1"/>
</dbReference>
<protein>
    <recommendedName>
        <fullName evidence="2">BRCT domain-containing protein</fullName>
    </recommendedName>
</protein>
<gene>
    <name evidence="3" type="ORF">MSP1401_LOCUS5217</name>
</gene>
<dbReference type="PANTHER" id="PTHR45990">
    <property type="entry name" value="DNA REPAIR PROTEIN REV1"/>
    <property type="match status" value="1"/>
</dbReference>
<proteinExistence type="predicted"/>
<accession>A0A7S0GSW0</accession>
<dbReference type="EMBL" id="HBEN01006384">
    <property type="protein sequence ID" value="CAD8438419.1"/>
    <property type="molecule type" value="Transcribed_RNA"/>
</dbReference>
<dbReference type="GO" id="GO:0042276">
    <property type="term" value="P:error-prone translesion synthesis"/>
    <property type="evidence" value="ECO:0007669"/>
    <property type="project" value="TreeGrafter"/>
</dbReference>
<dbReference type="AlphaFoldDB" id="A0A7S0GSW0"/>
<feature type="region of interest" description="Disordered" evidence="1">
    <location>
        <begin position="453"/>
        <end position="518"/>
    </location>
</feature>
<feature type="compositionally biased region" description="Basic and acidic residues" evidence="1">
    <location>
        <begin position="624"/>
        <end position="637"/>
    </location>
</feature>
<feature type="compositionally biased region" description="Acidic residues" evidence="1">
    <location>
        <begin position="742"/>
        <end position="752"/>
    </location>
</feature>
<dbReference type="GO" id="GO:0003887">
    <property type="term" value="F:DNA-directed DNA polymerase activity"/>
    <property type="evidence" value="ECO:0007669"/>
    <property type="project" value="TreeGrafter"/>
</dbReference>
<evidence type="ECO:0000259" key="2">
    <source>
        <dbReference type="PROSITE" id="PS50172"/>
    </source>
</evidence>
<dbReference type="GO" id="GO:0005634">
    <property type="term" value="C:nucleus"/>
    <property type="evidence" value="ECO:0007669"/>
    <property type="project" value="TreeGrafter"/>
</dbReference>
<feature type="region of interest" description="Disordered" evidence="1">
    <location>
        <begin position="1"/>
        <end position="34"/>
    </location>
</feature>
<dbReference type="SUPFAM" id="SSF52113">
    <property type="entry name" value="BRCT domain"/>
    <property type="match status" value="1"/>
</dbReference>
<feature type="compositionally biased region" description="Basic and acidic residues" evidence="1">
    <location>
        <begin position="311"/>
        <end position="323"/>
    </location>
</feature>
<feature type="compositionally biased region" description="Basic and acidic residues" evidence="1">
    <location>
        <begin position="714"/>
        <end position="735"/>
    </location>
</feature>
<feature type="compositionally biased region" description="Basic and acidic residues" evidence="1">
    <location>
        <begin position="454"/>
        <end position="467"/>
    </location>
</feature>
<dbReference type="Gene3D" id="3.40.50.10190">
    <property type="entry name" value="BRCT domain"/>
    <property type="match status" value="1"/>
</dbReference>
<dbReference type="GO" id="GO:0070987">
    <property type="term" value="P:error-free translesion synthesis"/>
    <property type="evidence" value="ECO:0007669"/>
    <property type="project" value="TreeGrafter"/>
</dbReference>
<name>A0A7S0GSW0_MICPS</name>